<name>A0A0L0N9T4_TOLOC</name>
<dbReference type="AlphaFoldDB" id="A0A0L0N9T4"/>
<dbReference type="GO" id="GO:0005524">
    <property type="term" value="F:ATP binding"/>
    <property type="evidence" value="ECO:0007669"/>
    <property type="project" value="UniProtKB-KW"/>
</dbReference>
<dbReference type="GO" id="GO:0005739">
    <property type="term" value="C:mitochondrion"/>
    <property type="evidence" value="ECO:0007669"/>
    <property type="project" value="TreeGrafter"/>
</dbReference>
<dbReference type="GO" id="GO:0051539">
    <property type="term" value="F:4 iron, 4 sulfur cluster binding"/>
    <property type="evidence" value="ECO:0007669"/>
    <property type="project" value="TreeGrafter"/>
</dbReference>
<dbReference type="PANTHER" id="PTHR42961">
    <property type="entry name" value="IRON-SULFUR PROTEIN NUBPL"/>
    <property type="match status" value="1"/>
</dbReference>
<evidence type="ECO:0000313" key="7">
    <source>
        <dbReference type="EMBL" id="KND90530.1"/>
    </source>
</evidence>
<accession>A0A0L0N9T4</accession>
<dbReference type="STRING" id="1163406.A0A0L0N9T4"/>
<dbReference type="FunFam" id="3.40.50.300:FF:001119">
    <property type="entry name" value="Iron-sulfur cluster carrier protein"/>
    <property type="match status" value="1"/>
</dbReference>
<keyword evidence="8" id="KW-1185">Reference proteome</keyword>
<dbReference type="InterPro" id="IPR027417">
    <property type="entry name" value="P-loop_NTPase"/>
</dbReference>
<dbReference type="OrthoDB" id="1741334at2759"/>
<keyword evidence="2" id="KW-0547">Nucleotide-binding</keyword>
<dbReference type="PANTHER" id="PTHR42961:SF2">
    <property type="entry name" value="IRON-SULFUR PROTEIN NUBPL"/>
    <property type="match status" value="1"/>
</dbReference>
<dbReference type="PROSITE" id="PS01215">
    <property type="entry name" value="MRP"/>
    <property type="match status" value="1"/>
</dbReference>
<dbReference type="InterPro" id="IPR033756">
    <property type="entry name" value="YlxH/NBP35"/>
</dbReference>
<evidence type="ECO:0000313" key="8">
    <source>
        <dbReference type="Proteomes" id="UP000036947"/>
    </source>
</evidence>
<keyword evidence="5" id="KW-0411">Iron-sulfur</keyword>
<dbReference type="GO" id="GO:0016226">
    <property type="term" value="P:iron-sulfur cluster assembly"/>
    <property type="evidence" value="ECO:0007669"/>
    <property type="project" value="InterPro"/>
</dbReference>
<dbReference type="GO" id="GO:0046872">
    <property type="term" value="F:metal ion binding"/>
    <property type="evidence" value="ECO:0007669"/>
    <property type="project" value="UniProtKB-KW"/>
</dbReference>
<proteinExistence type="inferred from homology"/>
<protein>
    <submittedName>
        <fullName evidence="7">Iron-sulfur protein IND1</fullName>
    </submittedName>
</protein>
<evidence type="ECO:0000256" key="1">
    <source>
        <dbReference type="ARBA" id="ARBA00022723"/>
    </source>
</evidence>
<dbReference type="InterPro" id="IPR044304">
    <property type="entry name" value="NUBPL-like"/>
</dbReference>
<comment type="similarity">
    <text evidence="6">Belongs to the Mrp/NBP35 ATP-binding proteins family.</text>
</comment>
<dbReference type="Proteomes" id="UP000036947">
    <property type="component" value="Unassembled WGS sequence"/>
</dbReference>
<dbReference type="EMBL" id="LFRF01000012">
    <property type="protein sequence ID" value="KND90530.1"/>
    <property type="molecule type" value="Genomic_DNA"/>
</dbReference>
<evidence type="ECO:0000256" key="6">
    <source>
        <dbReference type="ARBA" id="ARBA00024036"/>
    </source>
</evidence>
<sequence>MRSTLARSFQALKPLYHENPLGLPRSGTPPTWAKRPQRRKITGVEKVIAVSSAKGGVGKSTVAANLSLAFARLGFRSGVLDTDIFGPSIPTLFNLSGEPRLSKSKSHCSERPICRTHAALDNQLVPLTNYGVKTMSMGYLVGENAPVVWRGPMVMKAIQQLLHEVDWGGLDVLVLDLPPGTGDTQLTITQQVILDGRPPLICAIKLPGSSTNVAPGSVIVTTPHTLATKDAVKGINMFKTVDVNILGLVQNMSLFKCPHCHGETSVFGSNERVERMCAEHKIDLLGDIPLHPNIGDDGDKGKPTVVSEPTSDRASAFLQIAQAICHKIDLKGN</sequence>
<evidence type="ECO:0000256" key="4">
    <source>
        <dbReference type="ARBA" id="ARBA00023004"/>
    </source>
</evidence>
<dbReference type="InterPro" id="IPR019591">
    <property type="entry name" value="Mrp/NBP35_ATP-bd"/>
</dbReference>
<keyword evidence="1" id="KW-0479">Metal-binding</keyword>
<reference evidence="7 8" key="1">
    <citation type="journal article" date="2015" name="BMC Genomics">
        <title>The genome of the truffle-parasite Tolypocladium ophioglossoides and the evolution of antifungal peptaibiotics.</title>
        <authorList>
            <person name="Quandt C.A."/>
            <person name="Bushley K.E."/>
            <person name="Spatafora J.W."/>
        </authorList>
    </citation>
    <scope>NUCLEOTIDE SEQUENCE [LARGE SCALE GENOMIC DNA]</scope>
    <source>
        <strain evidence="7 8">CBS 100239</strain>
    </source>
</reference>
<evidence type="ECO:0000256" key="5">
    <source>
        <dbReference type="ARBA" id="ARBA00023014"/>
    </source>
</evidence>
<dbReference type="Pfam" id="PF10609">
    <property type="entry name" value="ParA"/>
    <property type="match status" value="1"/>
</dbReference>
<dbReference type="Gene3D" id="3.40.50.300">
    <property type="entry name" value="P-loop containing nucleotide triphosphate hydrolases"/>
    <property type="match status" value="1"/>
</dbReference>
<organism evidence="7 8">
    <name type="scientific">Tolypocladium ophioglossoides (strain CBS 100239)</name>
    <name type="common">Snaketongue truffleclub</name>
    <name type="synonym">Elaphocordyceps ophioglossoides</name>
    <dbReference type="NCBI Taxonomy" id="1163406"/>
    <lineage>
        <taxon>Eukaryota</taxon>
        <taxon>Fungi</taxon>
        <taxon>Dikarya</taxon>
        <taxon>Ascomycota</taxon>
        <taxon>Pezizomycotina</taxon>
        <taxon>Sordariomycetes</taxon>
        <taxon>Hypocreomycetidae</taxon>
        <taxon>Hypocreales</taxon>
        <taxon>Ophiocordycipitaceae</taxon>
        <taxon>Tolypocladium</taxon>
    </lineage>
</organism>
<dbReference type="GO" id="GO:0032981">
    <property type="term" value="P:mitochondrial respiratory chain complex I assembly"/>
    <property type="evidence" value="ECO:0007669"/>
    <property type="project" value="TreeGrafter"/>
</dbReference>
<feature type="unsure residue" description="I or L" evidence="7">
    <location>
        <position position="120"/>
    </location>
</feature>
<dbReference type="HAMAP" id="MF_02040">
    <property type="entry name" value="Mrp_NBP35"/>
    <property type="match status" value="1"/>
</dbReference>
<comment type="caution">
    <text evidence="7">The sequence shown here is derived from an EMBL/GenBank/DDBJ whole genome shotgun (WGS) entry which is preliminary data.</text>
</comment>
<evidence type="ECO:0000256" key="3">
    <source>
        <dbReference type="ARBA" id="ARBA00022840"/>
    </source>
</evidence>
<keyword evidence="4" id="KW-0408">Iron</keyword>
<dbReference type="SUPFAM" id="SSF52540">
    <property type="entry name" value="P-loop containing nucleoside triphosphate hydrolases"/>
    <property type="match status" value="1"/>
</dbReference>
<evidence type="ECO:0000256" key="2">
    <source>
        <dbReference type="ARBA" id="ARBA00022741"/>
    </source>
</evidence>
<gene>
    <name evidence="7" type="ORF">TOPH_04701</name>
</gene>
<dbReference type="InterPro" id="IPR000808">
    <property type="entry name" value="Mrp-like_CS"/>
</dbReference>
<dbReference type="CDD" id="cd02037">
    <property type="entry name" value="Mrp_NBP35"/>
    <property type="match status" value="1"/>
</dbReference>
<keyword evidence="3" id="KW-0067">ATP-binding</keyword>
<dbReference type="GO" id="GO:0140663">
    <property type="term" value="F:ATP-dependent FeS chaperone activity"/>
    <property type="evidence" value="ECO:0007669"/>
    <property type="project" value="InterPro"/>
</dbReference>